<dbReference type="Proteomes" id="UP001521181">
    <property type="component" value="Unassembled WGS sequence"/>
</dbReference>
<reference evidence="10 11" key="1">
    <citation type="submission" date="2021-12" db="EMBL/GenBank/DDBJ databases">
        <title>Sinirhodobacter sp. WL0062 is a bacterium isolated from seawater.</title>
        <authorList>
            <person name="Wang L."/>
            <person name="He W."/>
            <person name="Zhang D.-F."/>
        </authorList>
    </citation>
    <scope>NUCLEOTIDE SEQUENCE [LARGE SCALE GENOMIC DNA]</scope>
    <source>
        <strain evidence="10 11">WL0062</strain>
    </source>
</reference>
<dbReference type="PROSITE" id="PS00154">
    <property type="entry name" value="ATPASE_E1_E2"/>
    <property type="match status" value="1"/>
</dbReference>
<comment type="catalytic activity">
    <reaction evidence="7">
        <text>Zn(2+)(in) + ATP + H2O = Zn(2+)(out) + ADP + phosphate + H(+)</text>
        <dbReference type="Rhea" id="RHEA:20621"/>
        <dbReference type="ChEBI" id="CHEBI:15377"/>
        <dbReference type="ChEBI" id="CHEBI:15378"/>
        <dbReference type="ChEBI" id="CHEBI:29105"/>
        <dbReference type="ChEBI" id="CHEBI:30616"/>
        <dbReference type="ChEBI" id="CHEBI:43474"/>
        <dbReference type="ChEBI" id="CHEBI:456216"/>
        <dbReference type="EC" id="7.2.2.12"/>
    </reaction>
</comment>
<dbReference type="Gene3D" id="3.40.50.1000">
    <property type="entry name" value="HAD superfamily/HAD-like"/>
    <property type="match status" value="1"/>
</dbReference>
<dbReference type="SUPFAM" id="SSF56784">
    <property type="entry name" value="HAD-like"/>
    <property type="match status" value="1"/>
</dbReference>
<dbReference type="NCBIfam" id="TIGR01525">
    <property type="entry name" value="ATPase-IB_hvy"/>
    <property type="match status" value="1"/>
</dbReference>
<keyword evidence="8" id="KW-1003">Cell membrane</keyword>
<dbReference type="InterPro" id="IPR027256">
    <property type="entry name" value="P-typ_ATPase_IB"/>
</dbReference>
<dbReference type="NCBIfam" id="TIGR01512">
    <property type="entry name" value="ATPase-IB2_Cd"/>
    <property type="match status" value="1"/>
</dbReference>
<dbReference type="InterPro" id="IPR059000">
    <property type="entry name" value="ATPase_P-type_domA"/>
</dbReference>
<feature type="transmembrane region" description="Helical" evidence="8">
    <location>
        <begin position="233"/>
        <end position="252"/>
    </location>
</feature>
<dbReference type="SUPFAM" id="SSF81653">
    <property type="entry name" value="Calcium ATPase, transduction domain A"/>
    <property type="match status" value="1"/>
</dbReference>
<keyword evidence="8" id="KW-0067">ATP-binding</keyword>
<dbReference type="EC" id="7.2.2.12" evidence="6"/>
<dbReference type="Pfam" id="PF00702">
    <property type="entry name" value="Hydrolase"/>
    <property type="match status" value="1"/>
</dbReference>
<feature type="transmembrane region" description="Helical" evidence="8">
    <location>
        <begin position="12"/>
        <end position="31"/>
    </location>
</feature>
<feature type="transmembrane region" description="Helical" evidence="8">
    <location>
        <begin position="37"/>
        <end position="56"/>
    </location>
</feature>
<protein>
    <recommendedName>
        <fullName evidence="6">P-type Zn(2+) transporter</fullName>
        <ecNumber evidence="6">7.2.2.12</ecNumber>
    </recommendedName>
</protein>
<keyword evidence="4 8" id="KW-1133">Transmembrane helix</keyword>
<comment type="similarity">
    <text evidence="2 8">Belongs to the cation transport ATPase (P-type) (TC 3.A.3) family. Type IB subfamily.</text>
</comment>
<evidence type="ECO:0000256" key="1">
    <source>
        <dbReference type="ARBA" id="ARBA00004370"/>
    </source>
</evidence>
<dbReference type="NCBIfam" id="TIGR01494">
    <property type="entry name" value="ATPase_P-type"/>
    <property type="match status" value="1"/>
</dbReference>
<dbReference type="InterPro" id="IPR023214">
    <property type="entry name" value="HAD_sf"/>
</dbReference>
<evidence type="ECO:0000256" key="8">
    <source>
        <dbReference type="RuleBase" id="RU362081"/>
    </source>
</evidence>
<feature type="transmembrane region" description="Helical" evidence="8">
    <location>
        <begin position="564"/>
        <end position="583"/>
    </location>
</feature>
<dbReference type="PANTHER" id="PTHR48085:SF5">
    <property type="entry name" value="CADMIUM_ZINC-TRANSPORTING ATPASE HMA4-RELATED"/>
    <property type="match status" value="1"/>
</dbReference>
<dbReference type="Pfam" id="PF00122">
    <property type="entry name" value="E1-E2_ATPase"/>
    <property type="match status" value="1"/>
</dbReference>
<comment type="caution">
    <text evidence="10">The sequence shown here is derived from an EMBL/GenBank/DDBJ whole genome shotgun (WGS) entry which is preliminary data.</text>
</comment>
<evidence type="ECO:0000256" key="5">
    <source>
        <dbReference type="ARBA" id="ARBA00023136"/>
    </source>
</evidence>
<dbReference type="InterPro" id="IPR051014">
    <property type="entry name" value="Cation_Transport_ATPase_IB"/>
</dbReference>
<accession>A0ABS8YVD5</accession>
<comment type="subcellular location">
    <subcellularLocation>
        <location evidence="8">Cell membrane</location>
    </subcellularLocation>
    <subcellularLocation>
        <location evidence="1">Membrane</location>
    </subcellularLocation>
</comment>
<evidence type="ECO:0000313" key="11">
    <source>
        <dbReference type="Proteomes" id="UP001521181"/>
    </source>
</evidence>
<dbReference type="Gene3D" id="3.40.1110.10">
    <property type="entry name" value="Calcium-transporting ATPase, cytoplasmic domain N"/>
    <property type="match status" value="1"/>
</dbReference>
<dbReference type="InterPro" id="IPR023298">
    <property type="entry name" value="ATPase_P-typ_TM_dom_sf"/>
</dbReference>
<sequence>MEMLSGDRGKKALIAVALAGLCLGLLLHFSGQEAPARWVWAAGVAPVLAALVFEIADGLRRGEFGLDIVAALSMSSALIFGETLAAAVVGVMYAGGTFLESYAAGRARREMHDLLSRVPRSATRLSDGKLEVVPLDAIVPGDRLLIRQGEVAPVDGTLLSDMAMLDTSALTGESLPVRAAAGAEVMSGSTNAGEAFELQATRIAAQSTYAGIVRLVEEAQRSKAPMARLADRWSLGFLAVTLVLAGLAWWLTGDPIRAVAVLVVATPCPLILAVPVALVAGLSRAAHYGVLIKGAKPLEMLAQIRTLILDKTGTLTEGRPRIVAVQSRGTLEEDEILRLAASLDQASQHPVAQALVQAARERGLALSLPTEVAEIPGEGVLGHVDGRHVLVGGDRFVTERVGDGALPDNGLMAGAVLVALSVDGHLAGHLIMADPLREGAREMLDALRALGVSRILLATGDRADVAERVTEGLGLDGLRAGLTPDQKVLLVLSERKDGAVAMVGDGVNDAPALAAANVGIAMGARGAAASAEAADVVLLVDSIDRLRPGLEIARGARGIAIQSVFMGIGLSVLGMVAAALGYLTPVEGALIQEVIDVLAILNALRALRIRPAPVAGMAA</sequence>
<dbReference type="InterPro" id="IPR018303">
    <property type="entry name" value="ATPase_P-typ_P_site"/>
</dbReference>
<evidence type="ECO:0000256" key="2">
    <source>
        <dbReference type="ARBA" id="ARBA00006024"/>
    </source>
</evidence>
<feature type="transmembrane region" description="Helical" evidence="8">
    <location>
        <begin position="86"/>
        <end position="105"/>
    </location>
</feature>
<dbReference type="InterPro" id="IPR036412">
    <property type="entry name" value="HAD-like_sf"/>
</dbReference>
<evidence type="ECO:0000256" key="7">
    <source>
        <dbReference type="ARBA" id="ARBA00047308"/>
    </source>
</evidence>
<keyword evidence="5 8" id="KW-0472">Membrane</keyword>
<feature type="domain" description="P-type ATPase A" evidence="9">
    <location>
        <begin position="118"/>
        <end position="217"/>
    </location>
</feature>
<name>A0ABS8YVD5_9RHOB</name>
<evidence type="ECO:0000313" key="10">
    <source>
        <dbReference type="EMBL" id="MCE5973812.1"/>
    </source>
</evidence>
<keyword evidence="11" id="KW-1185">Reference proteome</keyword>
<dbReference type="PANTHER" id="PTHR48085">
    <property type="entry name" value="CADMIUM/ZINC-TRANSPORTING ATPASE HMA2-RELATED"/>
    <property type="match status" value="1"/>
</dbReference>
<evidence type="ECO:0000256" key="6">
    <source>
        <dbReference type="ARBA" id="ARBA00039097"/>
    </source>
</evidence>
<dbReference type="Gene3D" id="2.70.150.10">
    <property type="entry name" value="Calcium-transporting ATPase, cytoplasmic transduction domain A"/>
    <property type="match status" value="1"/>
</dbReference>
<dbReference type="PRINTS" id="PR00119">
    <property type="entry name" value="CATATPASE"/>
</dbReference>
<keyword evidence="8" id="KW-0547">Nucleotide-binding</keyword>
<evidence type="ECO:0000259" key="9">
    <source>
        <dbReference type="Pfam" id="PF00122"/>
    </source>
</evidence>
<dbReference type="InterPro" id="IPR008250">
    <property type="entry name" value="ATPase_P-typ_transduc_dom_A_sf"/>
</dbReference>
<keyword evidence="3 8" id="KW-0812">Transmembrane</keyword>
<dbReference type="RefSeq" id="WP_233676788.1">
    <property type="nucleotide sequence ID" value="NZ_JAJUOS010000006.1"/>
</dbReference>
<dbReference type="InterPro" id="IPR001757">
    <property type="entry name" value="P_typ_ATPase"/>
</dbReference>
<evidence type="ECO:0000256" key="4">
    <source>
        <dbReference type="ARBA" id="ARBA00022989"/>
    </source>
</evidence>
<dbReference type="EMBL" id="JAJUOS010000006">
    <property type="protein sequence ID" value="MCE5973812.1"/>
    <property type="molecule type" value="Genomic_DNA"/>
</dbReference>
<dbReference type="SUPFAM" id="SSF81665">
    <property type="entry name" value="Calcium ATPase, transmembrane domain M"/>
    <property type="match status" value="1"/>
</dbReference>
<organism evidence="10 11">
    <name type="scientific">Rhodobacter flavimaris</name>
    <dbReference type="NCBI Taxonomy" id="2907145"/>
    <lineage>
        <taxon>Bacteria</taxon>
        <taxon>Pseudomonadati</taxon>
        <taxon>Pseudomonadota</taxon>
        <taxon>Alphaproteobacteria</taxon>
        <taxon>Rhodobacterales</taxon>
        <taxon>Rhodobacter group</taxon>
        <taxon>Rhodobacter</taxon>
    </lineage>
</organism>
<proteinExistence type="inferred from homology"/>
<gene>
    <name evidence="10" type="primary">cadA</name>
    <name evidence="10" type="ORF">LZA78_10000</name>
</gene>
<evidence type="ECO:0000256" key="3">
    <source>
        <dbReference type="ARBA" id="ARBA00022692"/>
    </source>
</evidence>
<dbReference type="InterPro" id="IPR023299">
    <property type="entry name" value="ATPase_P-typ_cyto_dom_N"/>
</dbReference>
<feature type="transmembrane region" description="Helical" evidence="8">
    <location>
        <begin position="258"/>
        <end position="282"/>
    </location>
</feature>
<keyword evidence="8" id="KW-0479">Metal-binding</keyword>